<dbReference type="PROSITE" id="PS51873">
    <property type="entry name" value="TRIAD"/>
    <property type="match status" value="1"/>
</dbReference>
<feature type="domain" description="RING-type" evidence="10">
    <location>
        <begin position="139"/>
        <end position="332"/>
    </location>
</feature>
<dbReference type="Pfam" id="PF01485">
    <property type="entry name" value="IBR"/>
    <property type="match status" value="2"/>
</dbReference>
<evidence type="ECO:0000256" key="6">
    <source>
        <dbReference type="ARBA" id="ARBA00022771"/>
    </source>
</evidence>
<evidence type="ECO:0000256" key="5">
    <source>
        <dbReference type="ARBA" id="ARBA00022737"/>
    </source>
</evidence>
<protein>
    <recommendedName>
        <fullName evidence="2">RBR-type E3 ubiquitin transferase</fullName>
        <ecNumber evidence="2">2.3.2.31</ecNumber>
    </recommendedName>
</protein>
<name>A0ABR4JF17_9EURO</name>
<keyword evidence="12" id="KW-1185">Reference proteome</keyword>
<dbReference type="Proteomes" id="UP001610446">
    <property type="component" value="Unassembled WGS sequence"/>
</dbReference>
<dbReference type="InterPro" id="IPR002867">
    <property type="entry name" value="IBR_dom"/>
</dbReference>
<keyword evidence="7" id="KW-0833">Ubl conjugation pathway</keyword>
<dbReference type="SUPFAM" id="SSF57850">
    <property type="entry name" value="RING/U-box"/>
    <property type="match status" value="2"/>
</dbReference>
<evidence type="ECO:0000256" key="9">
    <source>
        <dbReference type="SAM" id="MobiDB-lite"/>
    </source>
</evidence>
<accession>A0ABR4JF17</accession>
<dbReference type="PROSITE" id="PS00518">
    <property type="entry name" value="ZF_RING_1"/>
    <property type="match status" value="1"/>
</dbReference>
<dbReference type="InterPro" id="IPR044066">
    <property type="entry name" value="TRIAD_supradom"/>
</dbReference>
<dbReference type="SMART" id="SM00647">
    <property type="entry name" value="IBR"/>
    <property type="match status" value="2"/>
</dbReference>
<keyword evidence="8" id="KW-0862">Zinc</keyword>
<reference evidence="11 12" key="1">
    <citation type="submission" date="2024-07" db="EMBL/GenBank/DDBJ databases">
        <title>Section-level genome sequencing and comparative genomics of Aspergillus sections Usti and Cavernicolus.</title>
        <authorList>
            <consortium name="Lawrence Berkeley National Laboratory"/>
            <person name="Nybo J.L."/>
            <person name="Vesth T.C."/>
            <person name="Theobald S."/>
            <person name="Frisvad J.C."/>
            <person name="Larsen T.O."/>
            <person name="Kjaerboelling I."/>
            <person name="Rothschild-Mancinelli K."/>
            <person name="Lyhne E.K."/>
            <person name="Kogle M.E."/>
            <person name="Barry K."/>
            <person name="Clum A."/>
            <person name="Na H."/>
            <person name="Ledsgaard L."/>
            <person name="Lin J."/>
            <person name="Lipzen A."/>
            <person name="Kuo A."/>
            <person name="Riley R."/>
            <person name="Mondo S."/>
            <person name="Labutti K."/>
            <person name="Haridas S."/>
            <person name="Pangalinan J."/>
            <person name="Salamov A.A."/>
            <person name="Simmons B.A."/>
            <person name="Magnuson J.K."/>
            <person name="Chen J."/>
            <person name="Drula E."/>
            <person name="Henrissat B."/>
            <person name="Wiebenga A."/>
            <person name="Lubbers R.J."/>
            <person name="Gomes A.C."/>
            <person name="Makela M.R."/>
            <person name="Stajich J."/>
            <person name="Grigoriev I.V."/>
            <person name="Mortensen U.H."/>
            <person name="De Vries R.P."/>
            <person name="Baker S.E."/>
            <person name="Andersen M.R."/>
        </authorList>
    </citation>
    <scope>NUCLEOTIDE SEQUENCE [LARGE SCALE GENOMIC DNA]</scope>
    <source>
        <strain evidence="11 12">CBS 123904</strain>
    </source>
</reference>
<evidence type="ECO:0000259" key="10">
    <source>
        <dbReference type="PROSITE" id="PS51873"/>
    </source>
</evidence>
<dbReference type="CDD" id="cd22584">
    <property type="entry name" value="Rcat_RBR_unk"/>
    <property type="match status" value="1"/>
</dbReference>
<evidence type="ECO:0000256" key="7">
    <source>
        <dbReference type="ARBA" id="ARBA00022786"/>
    </source>
</evidence>
<evidence type="ECO:0000313" key="11">
    <source>
        <dbReference type="EMBL" id="KAL2838628.1"/>
    </source>
</evidence>
<keyword evidence="4" id="KW-0479">Metal-binding</keyword>
<evidence type="ECO:0000256" key="3">
    <source>
        <dbReference type="ARBA" id="ARBA00022679"/>
    </source>
</evidence>
<evidence type="ECO:0000256" key="2">
    <source>
        <dbReference type="ARBA" id="ARBA00012251"/>
    </source>
</evidence>
<dbReference type="Gene3D" id="3.30.40.10">
    <property type="entry name" value="Zinc/RING finger domain, C3HC4 (zinc finger)"/>
    <property type="match status" value="1"/>
</dbReference>
<dbReference type="InterPro" id="IPR017907">
    <property type="entry name" value="Znf_RING_CS"/>
</dbReference>
<evidence type="ECO:0000256" key="4">
    <source>
        <dbReference type="ARBA" id="ARBA00022723"/>
    </source>
</evidence>
<evidence type="ECO:0000256" key="8">
    <source>
        <dbReference type="ARBA" id="ARBA00022833"/>
    </source>
</evidence>
<comment type="catalytic activity">
    <reaction evidence="1">
        <text>[E2 ubiquitin-conjugating enzyme]-S-ubiquitinyl-L-cysteine + [acceptor protein]-L-lysine = [E2 ubiquitin-conjugating enzyme]-L-cysteine + [acceptor protein]-N(6)-ubiquitinyl-L-lysine.</text>
        <dbReference type="EC" id="2.3.2.31"/>
    </reaction>
</comment>
<keyword evidence="6" id="KW-0863">Zinc-finger</keyword>
<organism evidence="11 12">
    <name type="scientific">Aspergillus pseudoustus</name>
    <dbReference type="NCBI Taxonomy" id="1810923"/>
    <lineage>
        <taxon>Eukaryota</taxon>
        <taxon>Fungi</taxon>
        <taxon>Dikarya</taxon>
        <taxon>Ascomycota</taxon>
        <taxon>Pezizomycotina</taxon>
        <taxon>Eurotiomycetes</taxon>
        <taxon>Eurotiomycetidae</taxon>
        <taxon>Eurotiales</taxon>
        <taxon>Aspergillaceae</taxon>
        <taxon>Aspergillus</taxon>
        <taxon>Aspergillus subgen. Nidulantes</taxon>
    </lineage>
</organism>
<dbReference type="InterPro" id="IPR013083">
    <property type="entry name" value="Znf_RING/FYVE/PHD"/>
</dbReference>
<keyword evidence="5" id="KW-0677">Repeat</keyword>
<dbReference type="Gene3D" id="1.20.120.1750">
    <property type="match status" value="1"/>
</dbReference>
<evidence type="ECO:0000256" key="1">
    <source>
        <dbReference type="ARBA" id="ARBA00001798"/>
    </source>
</evidence>
<evidence type="ECO:0000313" key="12">
    <source>
        <dbReference type="Proteomes" id="UP001610446"/>
    </source>
</evidence>
<feature type="region of interest" description="Disordered" evidence="9">
    <location>
        <begin position="104"/>
        <end position="136"/>
    </location>
</feature>
<gene>
    <name evidence="11" type="ORF">BJY01DRAFT_257974</name>
</gene>
<keyword evidence="3" id="KW-0808">Transferase</keyword>
<dbReference type="InterPro" id="IPR031127">
    <property type="entry name" value="E3_UB_ligase_RBR"/>
</dbReference>
<comment type="caution">
    <text evidence="11">The sequence shown here is derived from an EMBL/GenBank/DDBJ whole genome shotgun (WGS) entry which is preliminary data.</text>
</comment>
<sequence length="468" mass="54074">MACLQLQDADLYFGSSKGKSREPTDEELAFRLQNEEWESISQFVEDRRMAVSFAAAVQADGQILAESQVEEENASKDRDFARRWTDDGCIVPTNDLELESAAFYTSPTQETWTEPNQTDDERAESSAQATRRNGRSRPRDRQCVACREQADFVNVIRAPCQHEYCRPCLANLFELSMTDESLFPPRCCRQTINLTTARIFLKSDLVEQYEKKKVEFETPNRTYCYSLDCGAFINMSYINGDVATCHNCGHTTCTNCKRRAHTGDCPDDTALQQLLTTAQNNGWQRCFSCWRMVELDHGCNHMTCRCGAQFCYNCGVEWKNCQCEQWNEHRLLARAYQIIDREADQPAAAVPHLDIDEHLFEDQPVPETPDRHSQIQEVQPEGTDAIDVEPSATVEAPSFLPGSRTQRDLLVERTMQELRDNHECGHSRWKFLRGPHRCEECFHHLREFIFECRQCRIQACNRCRRNRL</sequence>
<dbReference type="EMBL" id="JBFXLU010000143">
    <property type="protein sequence ID" value="KAL2838628.1"/>
    <property type="molecule type" value="Genomic_DNA"/>
</dbReference>
<dbReference type="EC" id="2.3.2.31" evidence="2"/>
<proteinExistence type="predicted"/>
<feature type="compositionally biased region" description="Polar residues" evidence="9">
    <location>
        <begin position="104"/>
        <end position="116"/>
    </location>
</feature>
<dbReference type="CDD" id="cd20335">
    <property type="entry name" value="BRcat_RBR"/>
    <property type="match status" value="1"/>
</dbReference>
<dbReference type="PANTHER" id="PTHR11685">
    <property type="entry name" value="RBR FAMILY RING FINGER AND IBR DOMAIN-CONTAINING"/>
    <property type="match status" value="1"/>
</dbReference>